<dbReference type="AlphaFoldDB" id="A0A7V2ZK52"/>
<dbReference type="EMBL" id="DSUJ01000008">
    <property type="protein sequence ID" value="HFI91452.1"/>
    <property type="molecule type" value="Genomic_DNA"/>
</dbReference>
<keyword evidence="2" id="KW-0808">Transferase</keyword>
<organism evidence="2">
    <name type="scientific">Ignavibacterium album</name>
    <dbReference type="NCBI Taxonomy" id="591197"/>
    <lineage>
        <taxon>Bacteria</taxon>
        <taxon>Pseudomonadati</taxon>
        <taxon>Ignavibacteriota</taxon>
        <taxon>Ignavibacteria</taxon>
        <taxon>Ignavibacteriales</taxon>
        <taxon>Ignavibacteriaceae</taxon>
        <taxon>Ignavibacterium</taxon>
    </lineage>
</organism>
<dbReference type="Gene3D" id="3.40.50.2000">
    <property type="entry name" value="Glycogen Phosphorylase B"/>
    <property type="match status" value="1"/>
</dbReference>
<evidence type="ECO:0000313" key="2">
    <source>
        <dbReference type="EMBL" id="HFI91452.1"/>
    </source>
</evidence>
<protein>
    <submittedName>
        <fullName evidence="2">Glycosyltransferase family 1 protein</fullName>
    </submittedName>
</protein>
<name>A0A7V2ZK52_9BACT</name>
<reference evidence="2" key="1">
    <citation type="journal article" date="2020" name="mSystems">
        <title>Genome- and Community-Level Interaction Insights into Carbon Utilization and Element Cycling Functions of Hydrothermarchaeota in Hydrothermal Sediment.</title>
        <authorList>
            <person name="Zhou Z."/>
            <person name="Liu Y."/>
            <person name="Xu W."/>
            <person name="Pan J."/>
            <person name="Luo Z.H."/>
            <person name="Li M."/>
        </authorList>
    </citation>
    <scope>NUCLEOTIDE SEQUENCE [LARGE SCALE GENOMIC DNA]</scope>
    <source>
        <strain evidence="2">SpSt-479</strain>
    </source>
</reference>
<gene>
    <name evidence="2" type="ORF">ENS31_07985</name>
</gene>
<feature type="domain" description="Spore protein YkvP/CgeB glycosyl transferase-like" evidence="1">
    <location>
        <begin position="199"/>
        <end position="337"/>
    </location>
</feature>
<dbReference type="GO" id="GO:0016740">
    <property type="term" value="F:transferase activity"/>
    <property type="evidence" value="ECO:0007669"/>
    <property type="project" value="UniProtKB-KW"/>
</dbReference>
<accession>A0A7V2ZK52</accession>
<proteinExistence type="predicted"/>
<evidence type="ECO:0000259" key="1">
    <source>
        <dbReference type="Pfam" id="PF13524"/>
    </source>
</evidence>
<comment type="caution">
    <text evidence="2">The sequence shown here is derived from an EMBL/GenBank/DDBJ whole genome shotgun (WGS) entry which is preliminary data.</text>
</comment>
<sequence length="340" mass="40070">MNILYIGELYQGSTCLMRMNALKSLGHNLKCIDILPGNSSLNKILDRINYRLDYRFDFENLNNKILKEIKNQYFDIIWIDKGKRVFPQTLKKIKSLNSSIKIVHINPDDPFGKFKTGWKTFIKAIPFYDIHFVAREVNVPEYKQLGAKIVYLYDRSFDPEIHKPIELTKEEKKKYGCNVGFIGSWAVDREKSIAFLIDNGIEVTVWGNDWQKGKHWNKIKKYWRGPSLKGIDYAKAINGMEIALHFLRKENRDEQDSRTFEIPACGTFMLAERTRKHEEFFEDGKEAVFFDNNTDLLEKVIYYLQHPEERIKIGKNGWQRSLRSGYCHSERLKKLLQLII</sequence>
<dbReference type="Pfam" id="PF13524">
    <property type="entry name" value="Glyco_trans_1_2"/>
    <property type="match status" value="1"/>
</dbReference>
<dbReference type="SUPFAM" id="SSF53756">
    <property type="entry name" value="UDP-Glycosyltransferase/glycogen phosphorylase"/>
    <property type="match status" value="1"/>
</dbReference>
<dbReference type="InterPro" id="IPR055259">
    <property type="entry name" value="YkvP/CgeB_Glyco_trans-like"/>
</dbReference>